<protein>
    <submittedName>
        <fullName evidence="9">Na(+)/H(+) antiporter subunit D</fullName>
    </submittedName>
</protein>
<name>A0A3A6PT79_9EURY</name>
<feature type="transmembrane region" description="Helical" evidence="7">
    <location>
        <begin position="351"/>
        <end position="376"/>
    </location>
</feature>
<keyword evidence="3 7" id="KW-0812">Transmembrane</keyword>
<dbReference type="GO" id="GO:0005886">
    <property type="term" value="C:plasma membrane"/>
    <property type="evidence" value="ECO:0007669"/>
    <property type="project" value="UniProtKB-SubCell"/>
</dbReference>
<dbReference type="Proteomes" id="UP000276588">
    <property type="component" value="Unassembled WGS sequence"/>
</dbReference>
<keyword evidence="5" id="KW-0560">Oxidoreductase</keyword>
<evidence type="ECO:0000313" key="9">
    <source>
        <dbReference type="EMBL" id="RJX44865.1"/>
    </source>
</evidence>
<evidence type="ECO:0000259" key="8">
    <source>
        <dbReference type="Pfam" id="PF00361"/>
    </source>
</evidence>
<organism evidence="9 10">
    <name type="scientific">Halonotius aquaticus</name>
    <dbReference type="NCBI Taxonomy" id="2216978"/>
    <lineage>
        <taxon>Archaea</taxon>
        <taxon>Methanobacteriati</taxon>
        <taxon>Methanobacteriota</taxon>
        <taxon>Stenosarchaea group</taxon>
        <taxon>Halobacteria</taxon>
        <taxon>Halobacteriales</taxon>
        <taxon>Haloferacaceae</taxon>
        <taxon>Halonotius</taxon>
    </lineage>
</organism>
<sequence>MTAPLTAVPPGVVLLAVAVLVALLPRRTGHALGIAASAVTLVWVWTIPAGAYLQTQFLGFEAVLFNVDQFSRLMGIIFALIGVVAVLYSYASEAESLQTAFALSYVATSFGAVFAGDWLTLIFCWELMAVTSTLLVWHYRGKAVRAGYRYAIFHGIGGTLLMAAILQTYEAKSTFLFASVPGGPEVAGIAAGLPAALAAIGIGVNVGFIGLHTWLPDTYPRPHIAASVFLCVFTTKTGVYGMYRAFPEGHLAIAYMGGGMAVFGATFALFQNDMRRLLSYHIQSQVGYMIAGVGIGGALAQSGAFAHVFNHILYKGLLFMTAGVVVYRTGEENLKKLGGLAREMPITAGAFTVAALSIAGFPGFNGFVSKGIIISASHYAFGAGPLPIGEYHTLEWLLLLGGIGTFMSFIKFGYYAFFHGTHDGSVADANTGQSVAMLAVAGLCVFYGIAVPTFPLASILPANVGLFGLLPFDVTSDAVVAHVYKTYTVGHIVEGVVLAAAGLIGFRLTKKPLSKLGRVPDIDAIYNRVVFYGGRSVIVGVTELYAAVDRAVMGAIARAKAVGTDPQATVQRLGFGSDEQPPILRSGIGRSVFVLLAVVSLAVAILLLG</sequence>
<keyword evidence="4 7" id="KW-1133">Transmembrane helix</keyword>
<evidence type="ECO:0000256" key="7">
    <source>
        <dbReference type="SAM" id="Phobius"/>
    </source>
</evidence>
<dbReference type="OrthoDB" id="198789at2157"/>
<dbReference type="PANTHER" id="PTHR42682">
    <property type="entry name" value="HYDROGENASE-4 COMPONENT F"/>
    <property type="match status" value="1"/>
</dbReference>
<accession>A0A3A6PT79</accession>
<feature type="transmembrane region" description="Helical" evidence="7">
    <location>
        <begin position="97"/>
        <end position="114"/>
    </location>
</feature>
<feature type="transmembrane region" description="Helical" evidence="7">
    <location>
        <begin position="6"/>
        <end position="24"/>
    </location>
</feature>
<feature type="transmembrane region" description="Helical" evidence="7">
    <location>
        <begin position="151"/>
        <end position="169"/>
    </location>
</feature>
<proteinExistence type="predicted"/>
<evidence type="ECO:0000256" key="5">
    <source>
        <dbReference type="ARBA" id="ARBA00023002"/>
    </source>
</evidence>
<dbReference type="AlphaFoldDB" id="A0A3A6PT79"/>
<comment type="subcellular location">
    <subcellularLocation>
        <location evidence="1">Cell membrane</location>
        <topology evidence="1">Multi-pass membrane protein</topology>
    </subcellularLocation>
</comment>
<evidence type="ECO:0000256" key="3">
    <source>
        <dbReference type="ARBA" id="ARBA00022692"/>
    </source>
</evidence>
<feature type="transmembrane region" description="Helical" evidence="7">
    <location>
        <begin position="489"/>
        <end position="508"/>
    </location>
</feature>
<dbReference type="PRINTS" id="PR01434">
    <property type="entry name" value="NADHDHGNASE5"/>
</dbReference>
<dbReference type="NCBIfam" id="NF009310">
    <property type="entry name" value="PRK12668.1"/>
    <property type="match status" value="1"/>
</dbReference>
<dbReference type="Pfam" id="PF00361">
    <property type="entry name" value="Proton_antipo_M"/>
    <property type="match status" value="1"/>
</dbReference>
<feature type="transmembrane region" description="Helical" evidence="7">
    <location>
        <begin position="189"/>
        <end position="211"/>
    </location>
</feature>
<feature type="transmembrane region" description="Helical" evidence="7">
    <location>
        <begin position="592"/>
        <end position="608"/>
    </location>
</feature>
<keyword evidence="10" id="KW-1185">Reference proteome</keyword>
<feature type="transmembrane region" description="Helical" evidence="7">
    <location>
        <begin position="312"/>
        <end position="330"/>
    </location>
</feature>
<dbReference type="RefSeq" id="WP_120100743.1">
    <property type="nucleotide sequence ID" value="NZ_QKNY01000003.1"/>
</dbReference>
<dbReference type="InterPro" id="IPR001750">
    <property type="entry name" value="ND/Mrp_TM"/>
</dbReference>
<feature type="transmembrane region" description="Helical" evidence="7">
    <location>
        <begin position="120"/>
        <end position="139"/>
    </location>
</feature>
<dbReference type="EMBL" id="QKNY01000003">
    <property type="protein sequence ID" value="RJX44865.1"/>
    <property type="molecule type" value="Genomic_DNA"/>
</dbReference>
<feature type="domain" description="NADH:quinone oxidoreductase/Mrp antiporter transmembrane" evidence="8">
    <location>
        <begin position="115"/>
        <end position="377"/>
    </location>
</feature>
<dbReference type="GO" id="GO:0016491">
    <property type="term" value="F:oxidoreductase activity"/>
    <property type="evidence" value="ECO:0007669"/>
    <property type="project" value="UniProtKB-KW"/>
</dbReference>
<gene>
    <name evidence="9" type="ORF">DM826_01805</name>
</gene>
<feature type="transmembrane region" description="Helical" evidence="7">
    <location>
        <begin position="438"/>
        <end position="469"/>
    </location>
</feature>
<comment type="caution">
    <text evidence="9">The sequence shown here is derived from an EMBL/GenBank/DDBJ whole genome shotgun (WGS) entry which is preliminary data.</text>
</comment>
<feature type="transmembrane region" description="Helical" evidence="7">
    <location>
        <begin position="286"/>
        <end position="306"/>
    </location>
</feature>
<feature type="transmembrane region" description="Helical" evidence="7">
    <location>
        <begin position="31"/>
        <end position="53"/>
    </location>
</feature>
<evidence type="ECO:0000256" key="2">
    <source>
        <dbReference type="ARBA" id="ARBA00022475"/>
    </source>
</evidence>
<dbReference type="InterPro" id="IPR052175">
    <property type="entry name" value="ComplexI-like_HydComp"/>
</dbReference>
<feature type="transmembrane region" description="Helical" evidence="7">
    <location>
        <begin position="223"/>
        <end position="243"/>
    </location>
</feature>
<keyword evidence="6 7" id="KW-0472">Membrane</keyword>
<reference evidence="9 10" key="1">
    <citation type="submission" date="2018-06" db="EMBL/GenBank/DDBJ databases">
        <title>Halonotius sp. F13-13 a new haloarchaeeon isolated from a solar saltern from Isla Cristina, Huelva, Spain.</title>
        <authorList>
            <person name="Duran-Viseras A."/>
            <person name="Sanchez-Porro C."/>
            <person name="Ventosa A."/>
        </authorList>
    </citation>
    <scope>NUCLEOTIDE SEQUENCE [LARGE SCALE GENOMIC DNA]</scope>
    <source>
        <strain evidence="9 10">F13-13</strain>
    </source>
</reference>
<feature type="transmembrane region" description="Helical" evidence="7">
    <location>
        <begin position="249"/>
        <end position="270"/>
    </location>
</feature>
<feature type="transmembrane region" description="Helical" evidence="7">
    <location>
        <begin position="73"/>
        <end position="90"/>
    </location>
</feature>
<evidence type="ECO:0000313" key="10">
    <source>
        <dbReference type="Proteomes" id="UP000276588"/>
    </source>
</evidence>
<evidence type="ECO:0000256" key="1">
    <source>
        <dbReference type="ARBA" id="ARBA00004651"/>
    </source>
</evidence>
<keyword evidence="2" id="KW-1003">Cell membrane</keyword>
<evidence type="ECO:0000256" key="6">
    <source>
        <dbReference type="ARBA" id="ARBA00023136"/>
    </source>
</evidence>
<evidence type="ECO:0000256" key="4">
    <source>
        <dbReference type="ARBA" id="ARBA00022989"/>
    </source>
</evidence>
<feature type="transmembrane region" description="Helical" evidence="7">
    <location>
        <begin position="396"/>
        <end position="417"/>
    </location>
</feature>
<dbReference type="PANTHER" id="PTHR42682:SF4">
    <property type="entry name" value="NADH-UBIQUINONE_PLASTOQUINONE"/>
    <property type="match status" value="1"/>
</dbReference>